<dbReference type="GO" id="GO:0098542">
    <property type="term" value="P:defense response to other organism"/>
    <property type="evidence" value="ECO:0007669"/>
    <property type="project" value="InterPro"/>
</dbReference>
<evidence type="ECO:0008006" key="4">
    <source>
        <dbReference type="Google" id="ProtNLM"/>
    </source>
</evidence>
<dbReference type="eggNOG" id="ENOG502R1IQ">
    <property type="taxonomic scope" value="Eukaryota"/>
</dbReference>
<evidence type="ECO:0000313" key="3">
    <source>
        <dbReference type="EMBL" id="EMS45511.1"/>
    </source>
</evidence>
<organism evidence="3">
    <name type="scientific">Triticum urartu</name>
    <name type="common">Red wild einkorn</name>
    <name type="synonym">Crithodium urartu</name>
    <dbReference type="NCBI Taxonomy" id="4572"/>
    <lineage>
        <taxon>Eukaryota</taxon>
        <taxon>Viridiplantae</taxon>
        <taxon>Streptophyta</taxon>
        <taxon>Embryophyta</taxon>
        <taxon>Tracheophyta</taxon>
        <taxon>Spermatophyta</taxon>
        <taxon>Magnoliopsida</taxon>
        <taxon>Liliopsida</taxon>
        <taxon>Poales</taxon>
        <taxon>Poaceae</taxon>
        <taxon>BOP clade</taxon>
        <taxon>Pooideae</taxon>
        <taxon>Triticodae</taxon>
        <taxon>Triticeae</taxon>
        <taxon>Triticinae</taxon>
        <taxon>Triticum</taxon>
    </lineage>
</organism>
<dbReference type="EMBL" id="KD286077">
    <property type="protein sequence ID" value="EMS45511.1"/>
    <property type="molecule type" value="Genomic_DNA"/>
</dbReference>
<gene>
    <name evidence="3" type="ORF">TRIUR3_31739</name>
</gene>
<dbReference type="InterPro" id="IPR044839">
    <property type="entry name" value="NDR1-like"/>
</dbReference>
<proteinExistence type="predicted"/>
<dbReference type="PANTHER" id="PTHR31234">
    <property type="entry name" value="LATE EMBRYOGENESIS ABUNDANT (LEA) HYDROXYPROLINE-RICH GLYCOPROTEIN FAMILY"/>
    <property type="match status" value="1"/>
</dbReference>
<evidence type="ECO:0000256" key="2">
    <source>
        <dbReference type="ARBA" id="ARBA00023136"/>
    </source>
</evidence>
<dbReference type="GO" id="GO:0005886">
    <property type="term" value="C:plasma membrane"/>
    <property type="evidence" value="ECO:0007669"/>
    <property type="project" value="TreeGrafter"/>
</dbReference>
<dbReference type="OrthoDB" id="692641at2759"/>
<reference evidence="3" key="1">
    <citation type="journal article" date="2013" name="Nature">
        <title>Draft genome of the wheat A-genome progenitor Triticum urartu.</title>
        <authorList>
            <person name="Ling H.Q."/>
            <person name="Zhao S."/>
            <person name="Liu D."/>
            <person name="Wang J."/>
            <person name="Sun H."/>
            <person name="Zhang C."/>
            <person name="Fan H."/>
            <person name="Li D."/>
            <person name="Dong L."/>
            <person name="Tao Y."/>
            <person name="Gao C."/>
            <person name="Wu H."/>
            <person name="Li Y."/>
            <person name="Cui Y."/>
            <person name="Guo X."/>
            <person name="Zheng S."/>
            <person name="Wang B."/>
            <person name="Yu K."/>
            <person name="Liang Q."/>
            <person name="Yang W."/>
            <person name="Lou X."/>
            <person name="Chen J."/>
            <person name="Feng M."/>
            <person name="Jian J."/>
            <person name="Zhang X."/>
            <person name="Luo G."/>
            <person name="Jiang Y."/>
            <person name="Liu J."/>
            <person name="Wang Z."/>
            <person name="Sha Y."/>
            <person name="Zhang B."/>
            <person name="Wu H."/>
            <person name="Tang D."/>
            <person name="Shen Q."/>
            <person name="Xue P."/>
            <person name="Zou S."/>
            <person name="Wang X."/>
            <person name="Liu X."/>
            <person name="Wang F."/>
            <person name="Yang Y."/>
            <person name="An X."/>
            <person name="Dong Z."/>
            <person name="Zhang K."/>
            <person name="Zhang X."/>
            <person name="Luo M.C."/>
            <person name="Dvorak J."/>
            <person name="Tong Y."/>
            <person name="Wang J."/>
            <person name="Yang H."/>
            <person name="Li Z."/>
            <person name="Wang D."/>
            <person name="Zhang A."/>
            <person name="Wang J."/>
        </authorList>
    </citation>
    <scope>NUCLEOTIDE SEQUENCE</scope>
</reference>
<comment type="subcellular location">
    <subcellularLocation>
        <location evidence="1">Membrane</location>
    </subcellularLocation>
</comment>
<dbReference type="OMA" id="HEVECIP"/>
<sequence length="225" mass="24444">MATTTSSSRSSHRLRDLCCDLQAQRNASSLLKGLLFTLPALAVLAAGVLLLLRFAVAPQIKAYVQDARLSSFAPAGARAYNISVSVALTVRNPNGAMAIKYTKPLVATFLFDDRRLYNVTVADEGYDHKPLKRDLHLLRGGGEVPYVLDPAAAELFKKQNATGVFKVEMRLSVGITLGIGNNRGLELSCPLALRRPPPPVPGPDPDDVVFHEVECIPDKPRKIVF</sequence>
<name>M7YFJ9_TRIUA</name>
<accession>M7YFJ9</accession>
<protein>
    <recommendedName>
        <fullName evidence="4">Late embryogenesis abundant protein LEA-2 subgroup domain-containing protein</fullName>
    </recommendedName>
</protein>
<dbReference type="AlphaFoldDB" id="M7YFJ9"/>
<keyword evidence="2" id="KW-0472">Membrane</keyword>
<evidence type="ECO:0000256" key="1">
    <source>
        <dbReference type="ARBA" id="ARBA00004370"/>
    </source>
</evidence>
<dbReference type="PANTHER" id="PTHR31234:SF61">
    <property type="entry name" value="OS01G0574800 PROTEIN"/>
    <property type="match status" value="1"/>
</dbReference>